<keyword evidence="2" id="KW-1133">Transmembrane helix</keyword>
<gene>
    <name evidence="3" type="ORF">AWM75_03980</name>
</gene>
<feature type="region of interest" description="Disordered" evidence="1">
    <location>
        <begin position="242"/>
        <end position="264"/>
    </location>
</feature>
<feature type="compositionally biased region" description="Polar residues" evidence="1">
    <location>
        <begin position="252"/>
        <end position="264"/>
    </location>
</feature>
<dbReference type="EMBL" id="CP014163">
    <property type="protein sequence ID" value="AMB99215.1"/>
    <property type="molecule type" value="Genomic_DNA"/>
</dbReference>
<dbReference type="STRING" id="128944.AWM75_03980"/>
<feature type="transmembrane region" description="Helical" evidence="2">
    <location>
        <begin position="102"/>
        <end position="120"/>
    </location>
</feature>
<name>A0A0X8FKY7_9LACT</name>
<dbReference type="KEGG" id="auh:AWM75_03980"/>
<evidence type="ECO:0000256" key="2">
    <source>
        <dbReference type="SAM" id="Phobius"/>
    </source>
</evidence>
<feature type="transmembrane region" description="Helical" evidence="2">
    <location>
        <begin position="209"/>
        <end position="228"/>
    </location>
</feature>
<feature type="transmembrane region" description="Helical" evidence="2">
    <location>
        <begin position="182"/>
        <end position="203"/>
    </location>
</feature>
<keyword evidence="2" id="KW-0472">Membrane</keyword>
<accession>A0A0X8FKY7</accession>
<evidence type="ECO:0000313" key="3">
    <source>
        <dbReference type="EMBL" id="AMB99215.1"/>
    </source>
</evidence>
<protein>
    <submittedName>
        <fullName evidence="3">Uncharacterized protein</fullName>
    </submittedName>
</protein>
<dbReference type="RefSeq" id="WP_067978518.1">
    <property type="nucleotide sequence ID" value="NZ_CP014163.1"/>
</dbReference>
<dbReference type="Proteomes" id="UP000062260">
    <property type="component" value="Chromosome"/>
</dbReference>
<dbReference type="OrthoDB" id="2134027at2"/>
<feature type="transmembrane region" description="Helical" evidence="2">
    <location>
        <begin position="140"/>
        <end position="162"/>
    </location>
</feature>
<sequence>MAQIFKMDDPASLLNQANQDRLQKLSPTSQAFYADVQFIVYTSVEANLAVEQGLQRLITQLEAADQAKVAPEKYLGQSGHQYSQYFIQSVAAARYSDDLSAYHLYIFIYIMLSLSIVAIFEFLRGSIYYRSLSSGLNMPVAFSILGWPLQILLLLTASFFFIRYRRQKAFRDQTPRSAWQALAIACFALVAGLVLPYLALQYHVFMIKLPVWLVFTFALVTGIAYKILTRLGWQEDQTSIFKRPNDPDTDTSESQLVTDSHSDQGQTNLWQTLLFRSPLVSRKNIHQQTNTAKKDDQEDKQ</sequence>
<keyword evidence="4" id="KW-1185">Reference proteome</keyword>
<reference evidence="4" key="2">
    <citation type="submission" date="2016-01" db="EMBL/GenBank/DDBJ databases">
        <title>Six Aerococcus type strain genome sequencing and assembly using PacBio and Illumina Hiseq.</title>
        <authorList>
            <person name="Carkaci D."/>
            <person name="Dargis R."/>
            <person name="Nielsen X.C."/>
            <person name="Skovgaard O."/>
            <person name="Fuursted K."/>
            <person name="Christensen J.J."/>
        </authorList>
    </citation>
    <scope>NUCLEOTIDE SEQUENCE [LARGE SCALE GENOMIC DNA]</scope>
    <source>
        <strain evidence="4">CCUG42038B</strain>
    </source>
</reference>
<reference evidence="3 4" key="1">
    <citation type="journal article" date="2016" name="Genome Announc.">
        <title>Complete Genome Sequences of Aerococcus christensenii CCUG 28831T, Aerococcus sanguinicola CCUG 43001T, Aerococcus urinae CCUG 36881T, Aerococcus urinaeequi CCUG 28094T, Aerococcus urinaehominis CCUG 42038 BT, and Aerococcus viridans CCUG 4311T.</title>
        <authorList>
            <person name="Carkaci D."/>
            <person name="Dargis R."/>
            <person name="Nielsen X.C."/>
            <person name="Skovgaard O."/>
            <person name="Fuursted K."/>
            <person name="Christensen J.J."/>
        </authorList>
    </citation>
    <scope>NUCLEOTIDE SEQUENCE [LARGE SCALE GENOMIC DNA]</scope>
    <source>
        <strain evidence="3 4">CCUG42038B</strain>
    </source>
</reference>
<evidence type="ECO:0000313" key="4">
    <source>
        <dbReference type="Proteomes" id="UP000062260"/>
    </source>
</evidence>
<keyword evidence="2" id="KW-0812">Transmembrane</keyword>
<dbReference type="AlphaFoldDB" id="A0A0X8FKY7"/>
<organism evidence="3 4">
    <name type="scientific">Aerococcus urinaehominis</name>
    <dbReference type="NCBI Taxonomy" id="128944"/>
    <lineage>
        <taxon>Bacteria</taxon>
        <taxon>Bacillati</taxon>
        <taxon>Bacillota</taxon>
        <taxon>Bacilli</taxon>
        <taxon>Lactobacillales</taxon>
        <taxon>Aerococcaceae</taxon>
        <taxon>Aerococcus</taxon>
    </lineage>
</organism>
<evidence type="ECO:0000256" key="1">
    <source>
        <dbReference type="SAM" id="MobiDB-lite"/>
    </source>
</evidence>
<proteinExistence type="predicted"/>